<evidence type="ECO:0000313" key="2">
    <source>
        <dbReference type="Proteomes" id="UP000008138"/>
    </source>
</evidence>
<dbReference type="HOGENOM" id="CLU_118419_1_0_2"/>
<protein>
    <submittedName>
        <fullName evidence="1">PaREP1 domain containing protein</fullName>
    </submittedName>
</protein>
<sequence length="175" mass="19837">MEFPVLAKPWRDPGRYREARMREAEIECRLALEFLSEGLVRNAAGKAFQCWKAYLAALAVEGRDMLKARFPGVVRLRKGEEVEEVEDVDVVIAVMPTTRMAEVAALLSRRFGEEVLKNTFLALELHRYQYNGPDPEAVISNVPDDSTAARLICVLTGYLAMRSEDLKKIYVNICK</sequence>
<dbReference type="RefSeq" id="WP_013679680.1">
    <property type="nucleotide sequence ID" value="NC_015315.1"/>
</dbReference>
<name>F2L5H3_THEU7</name>
<dbReference type="EMBL" id="CP002590">
    <property type="protein sequence ID" value="AEA12344.1"/>
    <property type="molecule type" value="Genomic_DNA"/>
</dbReference>
<reference key="2">
    <citation type="submission" date="2011-03" db="EMBL/GenBank/DDBJ databases">
        <title>Complete genome sequence of the thermoacidophilic crenarchaeon Thermoproteus uzoniensis 768-20.</title>
        <authorList>
            <person name="Mardanov A.V."/>
            <person name="Gumerov V.M."/>
            <person name="Beletsky A.V."/>
            <person name="Prokofeva M.I."/>
            <person name="Bonch-Osmolovskaya E.A."/>
            <person name="Ravin N.V."/>
            <person name="Skryabin K.G."/>
        </authorList>
    </citation>
    <scope>NUCLEOTIDE SEQUENCE</scope>
    <source>
        <strain>768-20</strain>
    </source>
</reference>
<dbReference type="KEGG" id="tuz:TUZN_0858"/>
<dbReference type="InterPro" id="IPR010268">
    <property type="entry name" value="PaREP1"/>
</dbReference>
<organism evidence="1 2">
    <name type="scientific">Thermoproteus uzoniensis (strain 768-20)</name>
    <dbReference type="NCBI Taxonomy" id="999630"/>
    <lineage>
        <taxon>Archaea</taxon>
        <taxon>Thermoproteota</taxon>
        <taxon>Thermoprotei</taxon>
        <taxon>Thermoproteales</taxon>
        <taxon>Thermoproteaceae</taxon>
        <taxon>Thermoproteus</taxon>
    </lineage>
</organism>
<dbReference type="Proteomes" id="UP000008138">
    <property type="component" value="Chromosome"/>
</dbReference>
<accession>F2L5H3</accession>
<dbReference type="GeneID" id="10360393"/>
<dbReference type="AlphaFoldDB" id="F2L5H3"/>
<gene>
    <name evidence="1" type="ordered locus">TUZN_0858</name>
</gene>
<dbReference type="Pfam" id="PF05942">
    <property type="entry name" value="PaREP1"/>
    <property type="match status" value="1"/>
</dbReference>
<dbReference type="OrthoDB" id="28552at2157"/>
<evidence type="ECO:0000313" key="1">
    <source>
        <dbReference type="EMBL" id="AEA12344.1"/>
    </source>
</evidence>
<reference evidence="1 2" key="1">
    <citation type="journal article" date="2011" name="J. Bacteriol.">
        <title>Complete genome sequence of the thermoacidophilic crenarchaeon Thermoproteus uzoniensis 768-20.</title>
        <authorList>
            <person name="Mardanov A.V."/>
            <person name="Gumerov V.M."/>
            <person name="Beletsky A.V."/>
            <person name="Prokofeva M.I."/>
            <person name="Bonch-Osmolovskaya E.A."/>
            <person name="Ravin N.V."/>
            <person name="Skryabin K.G."/>
        </authorList>
    </citation>
    <scope>NUCLEOTIDE SEQUENCE [LARGE SCALE GENOMIC DNA]</scope>
    <source>
        <strain evidence="1 2">768-20</strain>
    </source>
</reference>
<keyword evidence="2" id="KW-1185">Reference proteome</keyword>
<proteinExistence type="predicted"/>
<dbReference type="eggNOG" id="arCOG03708">
    <property type="taxonomic scope" value="Archaea"/>
</dbReference>